<name>A0A8J6ASL6_9EUKA</name>
<feature type="region of interest" description="Disordered" evidence="1">
    <location>
        <begin position="18"/>
        <end position="89"/>
    </location>
</feature>
<feature type="compositionally biased region" description="Basic and acidic residues" evidence="1">
    <location>
        <begin position="19"/>
        <end position="30"/>
    </location>
</feature>
<feature type="compositionally biased region" description="Basic and acidic residues" evidence="1">
    <location>
        <begin position="78"/>
        <end position="89"/>
    </location>
</feature>
<comment type="caution">
    <text evidence="2">The sequence shown here is derived from an EMBL/GenBank/DDBJ whole genome shotgun (WGS) entry which is preliminary data.</text>
</comment>
<accession>A0A8J6ASL6</accession>
<organism evidence="2 3">
    <name type="scientific">Carpediemonas membranifera</name>
    <dbReference type="NCBI Taxonomy" id="201153"/>
    <lineage>
        <taxon>Eukaryota</taxon>
        <taxon>Metamonada</taxon>
        <taxon>Carpediemonas-like organisms</taxon>
        <taxon>Carpediemonas</taxon>
    </lineage>
</organism>
<evidence type="ECO:0000313" key="3">
    <source>
        <dbReference type="Proteomes" id="UP000717585"/>
    </source>
</evidence>
<keyword evidence="3" id="KW-1185">Reference proteome</keyword>
<sequence>MSSDFDAQLASLQSHLAKIKTDVERADRKYKTPSKPSTPSRPPTGRRRRSRSRSPAPRFDEHHIRNLEATARQLRSQLDVERETSRELRRDRDRVAAMLKARQNARQPIKEALRKAKAEVKRLKASLTEMTRLAHEQRGLIDMLSHK</sequence>
<dbReference type="AlphaFoldDB" id="A0A8J6ASL6"/>
<reference evidence="2" key="1">
    <citation type="submission" date="2021-05" db="EMBL/GenBank/DDBJ databases">
        <title>A free-living protist that lacks canonical eukaryotic 1 DNA replication and segregation systems.</title>
        <authorList>
            <person name="Salas-Leiva D.E."/>
            <person name="Tromer E.C."/>
            <person name="Curtis B.A."/>
            <person name="Jerlstrom-Hultqvist J."/>
            <person name="Kolisko M."/>
            <person name="Yi Z."/>
            <person name="Salas-Leiva J.S."/>
            <person name="Gallot-Lavallee L."/>
            <person name="Kops G.J.P.L."/>
            <person name="Archibald J.M."/>
            <person name="Simpson A.G.B."/>
            <person name="Roger A.J."/>
        </authorList>
    </citation>
    <scope>NUCLEOTIDE SEQUENCE</scope>
    <source>
        <strain evidence="2">BICM</strain>
    </source>
</reference>
<protein>
    <submittedName>
        <fullName evidence="2">Uncharacterized protein</fullName>
    </submittedName>
</protein>
<evidence type="ECO:0000313" key="2">
    <source>
        <dbReference type="EMBL" id="KAG9393436.1"/>
    </source>
</evidence>
<dbReference type="Proteomes" id="UP000717585">
    <property type="component" value="Unassembled WGS sequence"/>
</dbReference>
<evidence type="ECO:0000256" key="1">
    <source>
        <dbReference type="SAM" id="MobiDB-lite"/>
    </source>
</evidence>
<gene>
    <name evidence="2" type="ORF">J8273_3575</name>
</gene>
<dbReference type="EMBL" id="JAHDYR010000025">
    <property type="protein sequence ID" value="KAG9393436.1"/>
    <property type="molecule type" value="Genomic_DNA"/>
</dbReference>
<proteinExistence type="predicted"/>